<dbReference type="EMBL" id="FNAD01000030">
    <property type="protein sequence ID" value="SDE56184.1"/>
    <property type="molecule type" value="Genomic_DNA"/>
</dbReference>
<keyword evidence="3" id="KW-1185">Reference proteome</keyword>
<sequence>MSTTDPAASRREKRRRLAGDPGVLAAAIACAALMAASAFVVGLAIGETADMLRDTVINSSFDDREPYPMFWGLGTFGYLWVGGLGGLIGGSAAATHLLDTYRGGERQPRILASLAFCAIAAGVAVNAQTWLEPLEVGTKLDPVFHEDAPWSVFGWIAYYADIWLPALAVTIAATVVVSSVRLQGRLRRQIAERDRLLAEGRRVKGAITEVSIRTSVNDQGQRSIVGAEVTVRFTDGQGVQRWVTRFSRDRAAMPGTGFVEVLFDPQRPGVEDLIFVSFQRDPAPAEWIGTVR</sequence>
<dbReference type="Proteomes" id="UP000198949">
    <property type="component" value="Unassembled WGS sequence"/>
</dbReference>
<evidence type="ECO:0000313" key="2">
    <source>
        <dbReference type="EMBL" id="SDE56184.1"/>
    </source>
</evidence>
<keyword evidence="1" id="KW-0472">Membrane</keyword>
<protein>
    <submittedName>
        <fullName evidence="2">Uncharacterized protein</fullName>
    </submittedName>
</protein>
<feature type="transmembrane region" description="Helical" evidence="1">
    <location>
        <begin position="110"/>
        <end position="131"/>
    </location>
</feature>
<accession>A0A1G7DXF6</accession>
<keyword evidence="1" id="KW-0812">Transmembrane</keyword>
<dbReference type="OrthoDB" id="5197046at2"/>
<proteinExistence type="predicted"/>
<dbReference type="AlphaFoldDB" id="A0A1G7DXF6"/>
<keyword evidence="1" id="KW-1133">Transmembrane helix</keyword>
<reference evidence="3" key="1">
    <citation type="submission" date="2016-10" db="EMBL/GenBank/DDBJ databases">
        <authorList>
            <person name="Varghese N."/>
            <person name="Submissions S."/>
        </authorList>
    </citation>
    <scope>NUCLEOTIDE SEQUENCE [LARGE SCALE GENOMIC DNA]</scope>
    <source>
        <strain evidence="3">CGMCC 4.3516</strain>
    </source>
</reference>
<evidence type="ECO:0000256" key="1">
    <source>
        <dbReference type="SAM" id="Phobius"/>
    </source>
</evidence>
<feature type="transmembrane region" description="Helical" evidence="1">
    <location>
        <begin position="77"/>
        <end position="98"/>
    </location>
</feature>
<name>A0A1G7DXF6_9ACTN</name>
<organism evidence="2 3">
    <name type="scientific">Glycomyces harbinensis</name>
    <dbReference type="NCBI Taxonomy" id="58114"/>
    <lineage>
        <taxon>Bacteria</taxon>
        <taxon>Bacillati</taxon>
        <taxon>Actinomycetota</taxon>
        <taxon>Actinomycetes</taxon>
        <taxon>Glycomycetales</taxon>
        <taxon>Glycomycetaceae</taxon>
        <taxon>Glycomyces</taxon>
    </lineage>
</organism>
<evidence type="ECO:0000313" key="3">
    <source>
        <dbReference type="Proteomes" id="UP000198949"/>
    </source>
</evidence>
<gene>
    <name evidence="2" type="ORF">SAMN05216270_1309</name>
</gene>
<feature type="transmembrane region" description="Helical" evidence="1">
    <location>
        <begin position="156"/>
        <end position="180"/>
    </location>
</feature>
<feature type="transmembrane region" description="Helical" evidence="1">
    <location>
        <begin position="21"/>
        <end position="45"/>
    </location>
</feature>
<dbReference type="RefSeq" id="WP_091040722.1">
    <property type="nucleotide sequence ID" value="NZ_FNAD01000030.1"/>
</dbReference>